<feature type="transmembrane region" description="Helical" evidence="7">
    <location>
        <begin position="80"/>
        <end position="99"/>
    </location>
</feature>
<evidence type="ECO:0000256" key="3">
    <source>
        <dbReference type="ARBA" id="ARBA00022553"/>
    </source>
</evidence>
<evidence type="ECO:0000313" key="9">
    <source>
        <dbReference type="EMBL" id="SIT25263.1"/>
    </source>
</evidence>
<accession>A0A1N7QQW9</accession>
<evidence type="ECO:0000256" key="4">
    <source>
        <dbReference type="ARBA" id="ARBA00022679"/>
    </source>
</evidence>
<keyword evidence="10" id="KW-1185">Reference proteome</keyword>
<evidence type="ECO:0000256" key="6">
    <source>
        <dbReference type="ARBA" id="ARBA00023012"/>
    </source>
</evidence>
<organism evidence="9 10">
    <name type="scientific">Filimonas lacunae</name>
    <dbReference type="NCBI Taxonomy" id="477680"/>
    <lineage>
        <taxon>Bacteria</taxon>
        <taxon>Pseudomonadati</taxon>
        <taxon>Bacteroidota</taxon>
        <taxon>Chitinophagia</taxon>
        <taxon>Chitinophagales</taxon>
        <taxon>Chitinophagaceae</taxon>
        <taxon>Filimonas</taxon>
    </lineage>
</organism>
<dbReference type="PANTHER" id="PTHR43711">
    <property type="entry name" value="TWO-COMPONENT HISTIDINE KINASE"/>
    <property type="match status" value="1"/>
</dbReference>
<feature type="transmembrane region" description="Helical" evidence="7">
    <location>
        <begin position="169"/>
        <end position="190"/>
    </location>
</feature>
<dbReference type="AlphaFoldDB" id="A0A1N7QQW9"/>
<keyword evidence="7" id="KW-0472">Membrane</keyword>
<dbReference type="InterPro" id="IPR003594">
    <property type="entry name" value="HATPase_dom"/>
</dbReference>
<evidence type="ECO:0000259" key="8">
    <source>
        <dbReference type="PROSITE" id="PS50109"/>
    </source>
</evidence>
<name>A0A1N7QQW9_9BACT</name>
<evidence type="ECO:0000313" key="10">
    <source>
        <dbReference type="Proteomes" id="UP000186917"/>
    </source>
</evidence>
<dbReference type="SMART" id="SM00387">
    <property type="entry name" value="HATPase_c"/>
    <property type="match status" value="1"/>
</dbReference>
<dbReference type="RefSeq" id="WP_084206348.1">
    <property type="nucleotide sequence ID" value="NZ_AP017422.1"/>
</dbReference>
<dbReference type="InterPro" id="IPR050736">
    <property type="entry name" value="Sensor_HK_Regulatory"/>
</dbReference>
<dbReference type="EC" id="2.7.13.3" evidence="2"/>
<dbReference type="InterPro" id="IPR004358">
    <property type="entry name" value="Sig_transdc_His_kin-like_C"/>
</dbReference>
<dbReference type="Gene3D" id="3.30.565.10">
    <property type="entry name" value="Histidine kinase-like ATPase, C-terminal domain"/>
    <property type="match status" value="1"/>
</dbReference>
<dbReference type="Proteomes" id="UP000186917">
    <property type="component" value="Unassembled WGS sequence"/>
</dbReference>
<dbReference type="Pfam" id="PF02518">
    <property type="entry name" value="HATPase_c"/>
    <property type="match status" value="1"/>
</dbReference>
<dbReference type="CDD" id="cd00082">
    <property type="entry name" value="HisKA"/>
    <property type="match status" value="1"/>
</dbReference>
<keyword evidence="3" id="KW-0597">Phosphoprotein</keyword>
<dbReference type="PANTHER" id="PTHR43711:SF1">
    <property type="entry name" value="HISTIDINE KINASE 1"/>
    <property type="match status" value="1"/>
</dbReference>
<comment type="catalytic activity">
    <reaction evidence="1">
        <text>ATP + protein L-histidine = ADP + protein N-phospho-L-histidine.</text>
        <dbReference type="EC" id="2.7.13.3"/>
    </reaction>
</comment>
<dbReference type="SMART" id="SM00388">
    <property type="entry name" value="HisKA"/>
    <property type="match status" value="1"/>
</dbReference>
<reference evidence="10" key="1">
    <citation type="submission" date="2017-01" db="EMBL/GenBank/DDBJ databases">
        <authorList>
            <person name="Varghese N."/>
            <person name="Submissions S."/>
        </authorList>
    </citation>
    <scope>NUCLEOTIDE SEQUENCE [LARGE SCALE GENOMIC DNA]</scope>
    <source>
        <strain evidence="10">DSM 21054</strain>
    </source>
</reference>
<keyword evidence="7" id="KW-0812">Transmembrane</keyword>
<dbReference type="PROSITE" id="PS50109">
    <property type="entry name" value="HIS_KIN"/>
    <property type="match status" value="1"/>
</dbReference>
<dbReference type="PRINTS" id="PR00344">
    <property type="entry name" value="BCTRLSENSOR"/>
</dbReference>
<dbReference type="InterPro" id="IPR036097">
    <property type="entry name" value="HisK_dim/P_sf"/>
</dbReference>
<gene>
    <name evidence="9" type="ORF">SAMN05421788_106272</name>
</gene>
<proteinExistence type="predicted"/>
<evidence type="ECO:0000256" key="5">
    <source>
        <dbReference type="ARBA" id="ARBA00022777"/>
    </source>
</evidence>
<dbReference type="Pfam" id="PF00512">
    <property type="entry name" value="HisKA"/>
    <property type="match status" value="1"/>
</dbReference>
<feature type="transmembrane region" description="Helical" evidence="7">
    <location>
        <begin position="55"/>
        <end position="73"/>
    </location>
</feature>
<feature type="transmembrane region" description="Helical" evidence="7">
    <location>
        <begin position="131"/>
        <end position="149"/>
    </location>
</feature>
<sequence>MVSVVSTMSVKFWQKVTGNPESFSLESRIYHAFSFIAFLLLLFEIPFTLLIHLPVAALIASMLLVTQGYLYFLSRIKGRLKVAVILSFVIINAFTAVNYVYQAGVTGPCLLIFIISLFMIICITDKRYWPFCLTFNLLIVIVLIGWEYFQPSLIKSPYVTRRDMFLDNALAYIVLIILLYIGTTQILTNYNNQKRQLEEKALAFKQLNGEKDKLLSIISHDLRGPLASIQQYFSMMSEMKMGDEEKKSLEGHLLKTITNTQELVTNVLSWAKKQIGGHKVQLNQINLYNSIYKTAELFRSVAHRKGIRLDMDIDKRIVVTADIDMLQLVMRNLLNNAIKFSNADTVIELKAMAHNNLCMISVKDDGIGIDINKQRDIFSLDVKSTYGTGNEKGSGLGLVLCREFMQLQGGDISFTSVRGTGSVFYLTLPCEIVAPHPA</sequence>
<feature type="domain" description="Histidine kinase" evidence="8">
    <location>
        <begin position="217"/>
        <end position="432"/>
    </location>
</feature>
<dbReference type="GO" id="GO:0000155">
    <property type="term" value="F:phosphorelay sensor kinase activity"/>
    <property type="evidence" value="ECO:0007669"/>
    <property type="project" value="InterPro"/>
</dbReference>
<keyword evidence="4" id="KW-0808">Transferase</keyword>
<dbReference type="OrthoDB" id="9810447at2"/>
<evidence type="ECO:0000256" key="1">
    <source>
        <dbReference type="ARBA" id="ARBA00000085"/>
    </source>
</evidence>
<keyword evidence="7" id="KW-1133">Transmembrane helix</keyword>
<keyword evidence="6" id="KW-0902">Two-component regulatory system</keyword>
<dbReference type="InterPro" id="IPR036890">
    <property type="entry name" value="HATPase_C_sf"/>
</dbReference>
<feature type="transmembrane region" description="Helical" evidence="7">
    <location>
        <begin position="105"/>
        <end position="124"/>
    </location>
</feature>
<protein>
    <recommendedName>
        <fullName evidence="2">histidine kinase</fullName>
        <ecNumber evidence="2">2.7.13.3</ecNumber>
    </recommendedName>
</protein>
<dbReference type="EMBL" id="FTOR01000006">
    <property type="protein sequence ID" value="SIT25263.1"/>
    <property type="molecule type" value="Genomic_DNA"/>
</dbReference>
<evidence type="ECO:0000256" key="7">
    <source>
        <dbReference type="SAM" id="Phobius"/>
    </source>
</evidence>
<dbReference type="InterPro" id="IPR005467">
    <property type="entry name" value="His_kinase_dom"/>
</dbReference>
<dbReference type="Gene3D" id="1.10.287.130">
    <property type="match status" value="1"/>
</dbReference>
<dbReference type="STRING" id="477680.SAMN05421788_106272"/>
<keyword evidence="5 9" id="KW-0418">Kinase</keyword>
<dbReference type="SUPFAM" id="SSF47384">
    <property type="entry name" value="Homodimeric domain of signal transducing histidine kinase"/>
    <property type="match status" value="1"/>
</dbReference>
<dbReference type="SUPFAM" id="SSF55874">
    <property type="entry name" value="ATPase domain of HSP90 chaperone/DNA topoisomerase II/histidine kinase"/>
    <property type="match status" value="1"/>
</dbReference>
<feature type="transmembrane region" description="Helical" evidence="7">
    <location>
        <begin position="29"/>
        <end position="49"/>
    </location>
</feature>
<evidence type="ECO:0000256" key="2">
    <source>
        <dbReference type="ARBA" id="ARBA00012438"/>
    </source>
</evidence>
<dbReference type="InterPro" id="IPR003661">
    <property type="entry name" value="HisK_dim/P_dom"/>
</dbReference>